<gene>
    <name evidence="4" type="ORF">MAR_018320</name>
</gene>
<comment type="cofactor">
    <cofactor evidence="1">
        <name>a divalent metal cation</name>
        <dbReference type="ChEBI" id="CHEBI:60240"/>
    </cofactor>
</comment>
<name>A0ABY7EEA5_MYAAR</name>
<evidence type="ECO:0000313" key="4">
    <source>
        <dbReference type="EMBL" id="WAR08362.1"/>
    </source>
</evidence>
<dbReference type="EMBL" id="CP111017">
    <property type="protein sequence ID" value="WAR08362.1"/>
    <property type="molecule type" value="Genomic_DNA"/>
</dbReference>
<dbReference type="Proteomes" id="UP001164746">
    <property type="component" value="Chromosome 6"/>
</dbReference>
<organism evidence="4 5">
    <name type="scientific">Mya arenaria</name>
    <name type="common">Soft-shell clam</name>
    <dbReference type="NCBI Taxonomy" id="6604"/>
    <lineage>
        <taxon>Eukaryota</taxon>
        <taxon>Metazoa</taxon>
        <taxon>Spiralia</taxon>
        <taxon>Lophotrochozoa</taxon>
        <taxon>Mollusca</taxon>
        <taxon>Bivalvia</taxon>
        <taxon>Autobranchia</taxon>
        <taxon>Heteroconchia</taxon>
        <taxon>Euheterodonta</taxon>
        <taxon>Imparidentia</taxon>
        <taxon>Neoheterodontei</taxon>
        <taxon>Myida</taxon>
        <taxon>Myoidea</taxon>
        <taxon>Myidae</taxon>
        <taxon>Mya</taxon>
    </lineage>
</organism>
<evidence type="ECO:0000256" key="2">
    <source>
        <dbReference type="ARBA" id="ARBA00022723"/>
    </source>
</evidence>
<evidence type="ECO:0000256" key="1">
    <source>
        <dbReference type="ARBA" id="ARBA00001968"/>
    </source>
</evidence>
<sequence>MDEQVLGFFQADLIVQHHAFIRAQAEVLQERRRQKARRRYNEKRFWVRTWLTEDEPVSADQYHNLMVKLRNDEDTPYFLLADDAFALRTNLMKPYSTRGMTRSQAMYNYRISRGRRVVRNAFGIMANRFRAFLGRMQQSPEVVQLIVKCYVILHNMMRRRYPGEQP</sequence>
<evidence type="ECO:0000313" key="5">
    <source>
        <dbReference type="Proteomes" id="UP001164746"/>
    </source>
</evidence>
<dbReference type="Pfam" id="PF13359">
    <property type="entry name" value="DDE_Tnp_4"/>
    <property type="match status" value="1"/>
</dbReference>
<feature type="domain" description="DDE Tnp4" evidence="3">
    <location>
        <begin position="73"/>
        <end position="155"/>
    </location>
</feature>
<keyword evidence="2" id="KW-0479">Metal-binding</keyword>
<reference evidence="4" key="1">
    <citation type="submission" date="2022-11" db="EMBL/GenBank/DDBJ databases">
        <title>Centuries of genome instability and evolution in soft-shell clam transmissible cancer (bioRxiv).</title>
        <authorList>
            <person name="Hart S.F.M."/>
            <person name="Yonemitsu M.A."/>
            <person name="Giersch R.M."/>
            <person name="Beal B.F."/>
            <person name="Arriagada G."/>
            <person name="Davis B.W."/>
            <person name="Ostrander E.A."/>
            <person name="Goff S.P."/>
            <person name="Metzger M.J."/>
        </authorList>
    </citation>
    <scope>NUCLEOTIDE SEQUENCE</scope>
    <source>
        <strain evidence="4">MELC-2E11</strain>
        <tissue evidence="4">Siphon/mantle</tissue>
    </source>
</reference>
<evidence type="ECO:0000259" key="3">
    <source>
        <dbReference type="Pfam" id="PF13359"/>
    </source>
</evidence>
<accession>A0ABY7EEA5</accession>
<protein>
    <recommendedName>
        <fullName evidence="3">DDE Tnp4 domain-containing protein</fullName>
    </recommendedName>
</protein>
<keyword evidence="5" id="KW-1185">Reference proteome</keyword>
<proteinExistence type="predicted"/>
<dbReference type="InterPro" id="IPR027806">
    <property type="entry name" value="HARBI1_dom"/>
</dbReference>